<accession>A0A1V2UUK0</accession>
<gene>
    <name evidence="2" type="ORF">AC058_12115</name>
</gene>
<dbReference type="EMBL" id="LFZS01000008">
    <property type="protein sequence ID" value="ONN53634.1"/>
    <property type="molecule type" value="Genomic_DNA"/>
</dbReference>
<dbReference type="Pfam" id="PF09397">
    <property type="entry name" value="FtsK_gamma"/>
    <property type="match status" value="1"/>
</dbReference>
<comment type="caution">
    <text evidence="2">The sequence shown here is derived from an EMBL/GenBank/DDBJ whole genome shotgun (WGS) entry which is preliminary data.</text>
</comment>
<dbReference type="InterPro" id="IPR036390">
    <property type="entry name" value="WH_DNA-bd_sf"/>
</dbReference>
<dbReference type="AlphaFoldDB" id="A0A1V2UUK0"/>
<organism evidence="2 3">
    <name type="scientific">Acinetobacter genomosp. 33YU</name>
    <dbReference type="NCBI Taxonomy" id="1675530"/>
    <lineage>
        <taxon>Bacteria</taxon>
        <taxon>Pseudomonadati</taxon>
        <taxon>Pseudomonadota</taxon>
        <taxon>Gammaproteobacteria</taxon>
        <taxon>Moraxellales</taxon>
        <taxon>Moraxellaceae</taxon>
        <taxon>Acinetobacter</taxon>
    </lineage>
</organism>
<feature type="domain" description="FtsK gamma" evidence="1">
    <location>
        <begin position="4"/>
        <end position="64"/>
    </location>
</feature>
<evidence type="ECO:0000313" key="3">
    <source>
        <dbReference type="Proteomes" id="UP000189376"/>
    </source>
</evidence>
<dbReference type="InterPro" id="IPR018541">
    <property type="entry name" value="Ftsk_gamma"/>
</dbReference>
<dbReference type="RefSeq" id="WP_077169508.1">
    <property type="nucleotide sequence ID" value="NZ_LFZS01000008.1"/>
</dbReference>
<dbReference type="SMART" id="SM00843">
    <property type="entry name" value="Ftsk_gamma"/>
    <property type="match status" value="1"/>
</dbReference>
<dbReference type="InterPro" id="IPR036388">
    <property type="entry name" value="WH-like_DNA-bd_sf"/>
</dbReference>
<evidence type="ECO:0000259" key="1">
    <source>
        <dbReference type="SMART" id="SM00843"/>
    </source>
</evidence>
<protein>
    <recommendedName>
        <fullName evidence="1">FtsK gamma domain-containing protein</fullName>
    </recommendedName>
</protein>
<proteinExistence type="predicted"/>
<dbReference type="Gene3D" id="1.10.10.10">
    <property type="entry name" value="Winged helix-like DNA-binding domain superfamily/Winged helix DNA-binding domain"/>
    <property type="match status" value="1"/>
</dbReference>
<keyword evidence="3" id="KW-1185">Reference proteome</keyword>
<name>A0A1V2UUK0_9GAMM</name>
<dbReference type="SUPFAM" id="SSF46785">
    <property type="entry name" value="Winged helix' DNA-binding domain"/>
    <property type="match status" value="1"/>
</dbReference>
<dbReference type="Proteomes" id="UP000189376">
    <property type="component" value="Unassembled WGS sequence"/>
</dbReference>
<sequence length="245" mass="28499">MDIELYKSVVDFVRNHNKASTSHIQRAFNLSYNRAVPLMDKLEEDYVISPMSANGKREVYPEIVAELQQQIKILTADLKESQSDFAYAYKSVTSWTERAYKQREKVELIKNEVERFQQSGSPFDLDQFLNHLIQLATFKNDHEFTDHLLVSKKDIEDWYLDEDEGLWLDHDGIDGSLCDLTLGEIKPIKHKEYLISQSNTLYAARVWDGNDDHIAWKLFESEESALEAAKHCRHMYEASEMGADQ</sequence>
<evidence type="ECO:0000313" key="2">
    <source>
        <dbReference type="EMBL" id="ONN53634.1"/>
    </source>
</evidence>
<reference evidence="2 3" key="1">
    <citation type="submission" date="2015-07" db="EMBL/GenBank/DDBJ databases">
        <title>Acinetobacter yuneri, a novel member of Acinetobacter calcoaceticus-Acinetobacter baumannii complex isolated from clinical specimen.</title>
        <authorList>
            <person name="Yu Y."/>
        </authorList>
    </citation>
    <scope>NUCLEOTIDE SEQUENCE [LARGE SCALE GENOMIC DNA]</scope>
    <source>
        <strain evidence="2 3">A362</strain>
    </source>
</reference>